<sequence>MAVIMATFTDQRDANRAAAALRENGFTGAKVGTSAGDAGDLVGLGATEYSFRNMIIIGSALAGAVALGAFGFLLGMFSMDTPDVRGMGNIYSIGPALSSLVMFTAGLAVFGGISGFLGGLLASMGAVKWLRNSLANNEAPKRPMVTIPVSSSREEDIAHEVLRIVGPPFEVVVR</sequence>
<proteinExistence type="predicted"/>
<keyword evidence="1" id="KW-0812">Transmembrane</keyword>
<protein>
    <submittedName>
        <fullName evidence="2">Uncharacterized protein</fullName>
    </submittedName>
</protein>
<gene>
    <name evidence="2" type="ORF">OSCT_2006</name>
</gene>
<name>E1IFA5_9CHLR</name>
<accession>E1IFA5</accession>
<reference evidence="2 3" key="1">
    <citation type="journal article" date="2011" name="J. Bacteriol.">
        <title>Draft genome sequence of the anoxygenic filamentous phototrophic bacterium Oscillochloris trichoides subsp. DG-6.</title>
        <authorList>
            <person name="Kuznetsov B.B."/>
            <person name="Ivanovsky R.N."/>
            <person name="Keppen O.I."/>
            <person name="Sukhacheva M.V."/>
            <person name="Bumazhkin B.K."/>
            <person name="Patutina E.O."/>
            <person name="Beletsky A.V."/>
            <person name="Mardanov A.V."/>
            <person name="Baslerov R.V."/>
            <person name="Panteleeva A.N."/>
            <person name="Kolganova T.V."/>
            <person name="Ravin N.V."/>
            <person name="Skryabin K.G."/>
        </authorList>
    </citation>
    <scope>NUCLEOTIDE SEQUENCE [LARGE SCALE GENOMIC DNA]</scope>
    <source>
        <strain evidence="2 3">DG-6</strain>
    </source>
</reference>
<evidence type="ECO:0000313" key="2">
    <source>
        <dbReference type="EMBL" id="EFO80145.1"/>
    </source>
</evidence>
<evidence type="ECO:0000313" key="3">
    <source>
        <dbReference type="Proteomes" id="UP000054010"/>
    </source>
</evidence>
<evidence type="ECO:0000256" key="1">
    <source>
        <dbReference type="SAM" id="Phobius"/>
    </source>
</evidence>
<keyword evidence="1" id="KW-0472">Membrane</keyword>
<dbReference type="STRING" id="765420.OSCT_2006"/>
<feature type="transmembrane region" description="Helical" evidence="1">
    <location>
        <begin position="54"/>
        <end position="77"/>
    </location>
</feature>
<keyword evidence="1" id="KW-1133">Transmembrane helix</keyword>
<dbReference type="Proteomes" id="UP000054010">
    <property type="component" value="Unassembled WGS sequence"/>
</dbReference>
<dbReference type="EMBL" id="ADVR01000085">
    <property type="protein sequence ID" value="EFO80145.1"/>
    <property type="molecule type" value="Genomic_DNA"/>
</dbReference>
<comment type="caution">
    <text evidence="2">The sequence shown here is derived from an EMBL/GenBank/DDBJ whole genome shotgun (WGS) entry which is preliminary data.</text>
</comment>
<feature type="transmembrane region" description="Helical" evidence="1">
    <location>
        <begin position="97"/>
        <end position="122"/>
    </location>
</feature>
<dbReference type="AlphaFoldDB" id="E1IFA5"/>
<organism evidence="2 3">
    <name type="scientific">Oscillochloris trichoides DG-6</name>
    <dbReference type="NCBI Taxonomy" id="765420"/>
    <lineage>
        <taxon>Bacteria</taxon>
        <taxon>Bacillati</taxon>
        <taxon>Chloroflexota</taxon>
        <taxon>Chloroflexia</taxon>
        <taxon>Chloroflexales</taxon>
        <taxon>Chloroflexineae</taxon>
        <taxon>Oscillochloridaceae</taxon>
        <taxon>Oscillochloris</taxon>
    </lineage>
</organism>
<keyword evidence="3" id="KW-1185">Reference proteome</keyword>
<dbReference type="OrthoDB" id="160204at2"/>
<dbReference type="HOGENOM" id="CLU_1538545_0_0_0"/>